<dbReference type="SUPFAM" id="SSF51735">
    <property type="entry name" value="NAD(P)-binding Rossmann-fold domains"/>
    <property type="match status" value="2"/>
</dbReference>
<feature type="domain" description="Polysaccharide biosynthesis protein CapD-like" evidence="3">
    <location>
        <begin position="285"/>
        <end position="568"/>
    </location>
</feature>
<dbReference type="InterPro" id="IPR036291">
    <property type="entry name" value="NAD(P)-bd_dom_sf"/>
</dbReference>
<dbReference type="CDD" id="cd05237">
    <property type="entry name" value="UDP_invert_4-6DH_SDR_e"/>
    <property type="match status" value="1"/>
</dbReference>
<keyword evidence="2" id="KW-0472">Membrane</keyword>
<sequence length="612" mass="68818">MTYMKKLKTLSLVAVDSFIIIFAIFCGRLITERPDLPPGLFYIVTLALLLFTFQLFAYIFNLYQWMWQYASIREVVNVFYSVSFSILTSMVGVVLFFRLLHYNFDMPVSLFFIAWLIELVFIGGLRLVGRIMYLDRMDHTDNERVLIFGAGRGGAILARQMNHVQRMKMTPVVFLDDDPDKHKRVINGVKVVGDRTKLEETIQKYNIDKVVIAMPSLARNKVKELYDKSSACDVKVQIMPDIDDILAGRKEVSMLKNIDLEDLLGRDPVVLDSEEVSNAINNKTILVTGAGGSIGSEIVRQISKFGPKEVILLGHGENSIYLIHQEMMNLYKDGAIKYIPVIADIQDRDKIFSVMTQYKPAIVYHAAAHKHVPMMEANPREAVKNNILGTKNVAEACAAAGVETFVMVSTDKAVNPPNIMGATKRWAEMIIQNMNGHSATTFVGVRFGNVLGSRGSVIPLFQKQIAAGGPVTVTHPDITRYFMTIPEASRLVIQAGALAQGGEIFVLDMGQPMKIADLAKNVIELSGNTVEDIGIEFTGLRPGEKMYEELLNENEVSDKQVHDKIYVGKAVPKDYHELLEEIDQLLMMDKEQMKEFVIREANKKFYNSQMSH</sequence>
<evidence type="ECO:0000256" key="1">
    <source>
        <dbReference type="ARBA" id="ARBA00007430"/>
    </source>
</evidence>
<dbReference type="InterPro" id="IPR051203">
    <property type="entry name" value="Polysaccharide_Synthase-Rel"/>
</dbReference>
<reference evidence="4 5" key="1">
    <citation type="submission" date="2019-01" db="EMBL/GenBank/DDBJ databases">
        <title>Draft genome sequences of the type strains of six Macrococcus species.</title>
        <authorList>
            <person name="Mazhar S."/>
            <person name="Altermann E."/>
            <person name="Hill C."/>
            <person name="Mcauliffe O."/>
        </authorList>
    </citation>
    <scope>NUCLEOTIDE SEQUENCE [LARGE SCALE GENOMIC DNA]</scope>
    <source>
        <strain evidence="4 5">ATCC 51825</strain>
    </source>
</reference>
<dbReference type="PANTHER" id="PTHR43318">
    <property type="entry name" value="UDP-N-ACETYLGLUCOSAMINE 4,6-DEHYDRATASE"/>
    <property type="match status" value="1"/>
</dbReference>
<keyword evidence="5" id="KW-1185">Reference proteome</keyword>
<dbReference type="Pfam" id="PF13727">
    <property type="entry name" value="CoA_binding_3"/>
    <property type="match status" value="1"/>
</dbReference>
<evidence type="ECO:0000313" key="5">
    <source>
        <dbReference type="Proteomes" id="UP000294843"/>
    </source>
</evidence>
<name>A0A4V3BFM4_9STAP</name>
<dbReference type="Gene3D" id="3.40.50.720">
    <property type="entry name" value="NAD(P)-binding Rossmann-like Domain"/>
    <property type="match status" value="2"/>
</dbReference>
<dbReference type="PANTHER" id="PTHR43318:SF1">
    <property type="entry name" value="POLYSACCHARIDE BIOSYNTHESIS PROTEIN EPSC-RELATED"/>
    <property type="match status" value="1"/>
</dbReference>
<feature type="transmembrane region" description="Helical" evidence="2">
    <location>
        <begin position="12"/>
        <end position="30"/>
    </location>
</feature>
<dbReference type="AlphaFoldDB" id="A0A4V3BFM4"/>
<gene>
    <name evidence="4" type="ORF">ERX55_02940</name>
</gene>
<dbReference type="Pfam" id="PF02719">
    <property type="entry name" value="Polysacc_synt_2"/>
    <property type="match status" value="1"/>
</dbReference>
<protein>
    <submittedName>
        <fullName evidence="4">Polysaccharide biosynthesis protein</fullName>
    </submittedName>
</protein>
<keyword evidence="2" id="KW-1133">Transmembrane helix</keyword>
<dbReference type="Proteomes" id="UP000294843">
    <property type="component" value="Unassembled WGS sequence"/>
</dbReference>
<feature type="transmembrane region" description="Helical" evidence="2">
    <location>
        <begin position="75"/>
        <end position="97"/>
    </location>
</feature>
<evidence type="ECO:0000313" key="4">
    <source>
        <dbReference type="EMBL" id="TDM14912.1"/>
    </source>
</evidence>
<accession>A0A4V3BFM4</accession>
<evidence type="ECO:0000259" key="3">
    <source>
        <dbReference type="Pfam" id="PF02719"/>
    </source>
</evidence>
<organism evidence="4 5">
    <name type="scientific">Macrococcus bovicus</name>
    <dbReference type="NCBI Taxonomy" id="69968"/>
    <lineage>
        <taxon>Bacteria</taxon>
        <taxon>Bacillati</taxon>
        <taxon>Bacillota</taxon>
        <taxon>Bacilli</taxon>
        <taxon>Bacillales</taxon>
        <taxon>Staphylococcaceae</taxon>
        <taxon>Macrococcus</taxon>
    </lineage>
</organism>
<dbReference type="OrthoDB" id="9803111at2"/>
<feature type="transmembrane region" description="Helical" evidence="2">
    <location>
        <begin position="42"/>
        <end position="63"/>
    </location>
</feature>
<feature type="transmembrane region" description="Helical" evidence="2">
    <location>
        <begin position="109"/>
        <end position="128"/>
    </location>
</feature>
<evidence type="ECO:0000256" key="2">
    <source>
        <dbReference type="SAM" id="Phobius"/>
    </source>
</evidence>
<comment type="caution">
    <text evidence="4">The sequence shown here is derived from an EMBL/GenBank/DDBJ whole genome shotgun (WGS) entry which is preliminary data.</text>
</comment>
<keyword evidence="2" id="KW-0812">Transmembrane</keyword>
<proteinExistence type="inferred from homology"/>
<comment type="similarity">
    <text evidence="1">Belongs to the polysaccharide synthase family.</text>
</comment>
<dbReference type="EMBL" id="SCWF01000002">
    <property type="protein sequence ID" value="TDM14912.1"/>
    <property type="molecule type" value="Genomic_DNA"/>
</dbReference>
<dbReference type="InterPro" id="IPR003869">
    <property type="entry name" value="Polysac_CapD-like"/>
</dbReference>